<keyword evidence="4" id="KW-0297">G-protein coupled receptor</keyword>
<accession>A0ABN8LNH4</accession>
<evidence type="ECO:0000256" key="1">
    <source>
        <dbReference type="ARBA" id="ARBA00004141"/>
    </source>
</evidence>
<dbReference type="PANTHER" id="PTHR45695:SF9">
    <property type="entry name" value="LEUCOKININ RECEPTOR"/>
    <property type="match status" value="1"/>
</dbReference>
<name>A0ABN8LNH4_9CNID</name>
<feature type="non-terminal residue" evidence="10">
    <location>
        <position position="1"/>
    </location>
</feature>
<proteinExistence type="predicted"/>
<dbReference type="SUPFAM" id="SSF81321">
    <property type="entry name" value="Family A G protein-coupled receptor-like"/>
    <property type="match status" value="1"/>
</dbReference>
<feature type="transmembrane region" description="Helical" evidence="8">
    <location>
        <begin position="12"/>
        <end position="31"/>
    </location>
</feature>
<keyword evidence="5 8" id="KW-0472">Membrane</keyword>
<evidence type="ECO:0000256" key="5">
    <source>
        <dbReference type="ARBA" id="ARBA00023136"/>
    </source>
</evidence>
<sequence length="131" mass="14740">ISENDLNLEGSLFYSSIPFLVIALTGNLLVIQIVHKTQEMQTLINCLLAGMALSDVISILVLSFYFFEFKTTFTCKLVVIVEISKMVSSITLTMLAVKRYHAVLKPLRAGQRLNERIWVAGVVKCFSEFFS</sequence>
<evidence type="ECO:0000256" key="8">
    <source>
        <dbReference type="SAM" id="Phobius"/>
    </source>
</evidence>
<reference evidence="10 11" key="1">
    <citation type="submission" date="2022-05" db="EMBL/GenBank/DDBJ databases">
        <authorList>
            <consortium name="Genoscope - CEA"/>
            <person name="William W."/>
        </authorList>
    </citation>
    <scope>NUCLEOTIDE SEQUENCE [LARGE SCALE GENOMIC DNA]</scope>
</reference>
<evidence type="ECO:0000256" key="7">
    <source>
        <dbReference type="ARBA" id="ARBA00023224"/>
    </source>
</evidence>
<evidence type="ECO:0000256" key="2">
    <source>
        <dbReference type="ARBA" id="ARBA00022692"/>
    </source>
</evidence>
<dbReference type="PRINTS" id="PR00237">
    <property type="entry name" value="GPCRRHODOPSN"/>
</dbReference>
<evidence type="ECO:0000256" key="3">
    <source>
        <dbReference type="ARBA" id="ARBA00022989"/>
    </source>
</evidence>
<dbReference type="InterPro" id="IPR017452">
    <property type="entry name" value="GPCR_Rhodpsn_7TM"/>
</dbReference>
<keyword evidence="2 8" id="KW-0812">Transmembrane</keyword>
<evidence type="ECO:0000313" key="11">
    <source>
        <dbReference type="Proteomes" id="UP001159427"/>
    </source>
</evidence>
<dbReference type="PANTHER" id="PTHR45695">
    <property type="entry name" value="LEUCOKININ RECEPTOR-RELATED"/>
    <property type="match status" value="1"/>
</dbReference>
<organism evidence="10 11">
    <name type="scientific">Porites evermanni</name>
    <dbReference type="NCBI Taxonomy" id="104178"/>
    <lineage>
        <taxon>Eukaryota</taxon>
        <taxon>Metazoa</taxon>
        <taxon>Cnidaria</taxon>
        <taxon>Anthozoa</taxon>
        <taxon>Hexacorallia</taxon>
        <taxon>Scleractinia</taxon>
        <taxon>Fungiina</taxon>
        <taxon>Poritidae</taxon>
        <taxon>Porites</taxon>
    </lineage>
</organism>
<comment type="subcellular location">
    <subcellularLocation>
        <location evidence="1">Membrane</location>
        <topology evidence="1">Multi-pass membrane protein</topology>
    </subcellularLocation>
</comment>
<feature type="transmembrane region" description="Helical" evidence="8">
    <location>
        <begin position="43"/>
        <end position="65"/>
    </location>
</feature>
<keyword evidence="7" id="KW-0807">Transducer</keyword>
<keyword evidence="3 8" id="KW-1133">Transmembrane helix</keyword>
<evidence type="ECO:0000313" key="10">
    <source>
        <dbReference type="EMBL" id="CAH3017080.1"/>
    </source>
</evidence>
<keyword evidence="11" id="KW-1185">Reference proteome</keyword>
<dbReference type="EMBL" id="CALNXI010000054">
    <property type="protein sequence ID" value="CAH3017080.1"/>
    <property type="molecule type" value="Genomic_DNA"/>
</dbReference>
<dbReference type="PROSITE" id="PS50262">
    <property type="entry name" value="G_PROTEIN_RECEP_F1_2"/>
    <property type="match status" value="1"/>
</dbReference>
<dbReference type="Proteomes" id="UP001159427">
    <property type="component" value="Unassembled WGS sequence"/>
</dbReference>
<keyword evidence="6" id="KW-0675">Receptor</keyword>
<dbReference type="InterPro" id="IPR000276">
    <property type="entry name" value="GPCR_Rhodpsn"/>
</dbReference>
<dbReference type="Pfam" id="PF00001">
    <property type="entry name" value="7tm_1"/>
    <property type="match status" value="1"/>
</dbReference>
<protein>
    <recommendedName>
        <fullName evidence="9">G-protein coupled receptors family 1 profile domain-containing protein</fullName>
    </recommendedName>
</protein>
<evidence type="ECO:0000256" key="6">
    <source>
        <dbReference type="ARBA" id="ARBA00023170"/>
    </source>
</evidence>
<evidence type="ECO:0000259" key="9">
    <source>
        <dbReference type="PROSITE" id="PS50262"/>
    </source>
</evidence>
<evidence type="ECO:0000256" key="4">
    <source>
        <dbReference type="ARBA" id="ARBA00023040"/>
    </source>
</evidence>
<comment type="caution">
    <text evidence="10">The sequence shown here is derived from an EMBL/GenBank/DDBJ whole genome shotgun (WGS) entry which is preliminary data.</text>
</comment>
<gene>
    <name evidence="10" type="ORF">PEVE_00035097</name>
</gene>
<feature type="domain" description="G-protein coupled receptors family 1 profile" evidence="9">
    <location>
        <begin position="26"/>
        <end position="131"/>
    </location>
</feature>
<dbReference type="Gene3D" id="1.20.1070.10">
    <property type="entry name" value="Rhodopsin 7-helix transmembrane proteins"/>
    <property type="match status" value="1"/>
</dbReference>